<comment type="caution">
    <text evidence="4">The sequence shown here is derived from an EMBL/GenBank/DDBJ whole genome shotgun (WGS) entry which is preliminary data.</text>
</comment>
<dbReference type="Gene3D" id="1.10.8.350">
    <property type="entry name" value="Bacterial muramidase"/>
    <property type="match status" value="1"/>
</dbReference>
<keyword evidence="1" id="KW-0732">Signal</keyword>
<dbReference type="NCBIfam" id="TIGR02283">
    <property type="entry name" value="MltB_2"/>
    <property type="match status" value="1"/>
</dbReference>
<dbReference type="EMBL" id="QRGO01000002">
    <property type="protein sequence ID" value="RDV01800.1"/>
    <property type="molecule type" value="Genomic_DNA"/>
</dbReference>
<evidence type="ECO:0000259" key="3">
    <source>
        <dbReference type="Pfam" id="PF13406"/>
    </source>
</evidence>
<protein>
    <submittedName>
        <fullName evidence="4">Lytic murein transglycosylase</fullName>
    </submittedName>
</protein>
<evidence type="ECO:0000256" key="1">
    <source>
        <dbReference type="SAM" id="SignalP"/>
    </source>
</evidence>
<dbReference type="GO" id="GO:0009253">
    <property type="term" value="P:peptidoglycan catabolic process"/>
    <property type="evidence" value="ECO:0007669"/>
    <property type="project" value="TreeGrafter"/>
</dbReference>
<dbReference type="Proteomes" id="UP000263993">
    <property type="component" value="Unassembled WGS sequence"/>
</dbReference>
<reference evidence="5" key="1">
    <citation type="submission" date="2018-08" db="EMBL/GenBank/DDBJ databases">
        <authorList>
            <person name="Kim S.-J."/>
            <person name="Jung G.-Y."/>
        </authorList>
    </citation>
    <scope>NUCLEOTIDE SEQUENCE [LARGE SCALE GENOMIC DNA]</scope>
    <source>
        <strain evidence="5">GY_H</strain>
    </source>
</reference>
<feature type="domain" description="Transglycosylase SLT" evidence="3">
    <location>
        <begin position="26"/>
        <end position="316"/>
    </location>
</feature>
<evidence type="ECO:0000313" key="5">
    <source>
        <dbReference type="Proteomes" id="UP000263993"/>
    </source>
</evidence>
<dbReference type="SUPFAM" id="SSF47090">
    <property type="entry name" value="PGBD-like"/>
    <property type="match status" value="1"/>
</dbReference>
<dbReference type="AlphaFoldDB" id="A0A371B2M3"/>
<dbReference type="SUPFAM" id="SSF53955">
    <property type="entry name" value="Lysozyme-like"/>
    <property type="match status" value="1"/>
</dbReference>
<feature type="chain" id="PRO_5016778034" evidence="1">
    <location>
        <begin position="22"/>
        <end position="397"/>
    </location>
</feature>
<feature type="signal peptide" evidence="1">
    <location>
        <begin position="1"/>
        <end position="21"/>
    </location>
</feature>
<dbReference type="InterPro" id="IPR036365">
    <property type="entry name" value="PGBD-like_sf"/>
</dbReference>
<dbReference type="InterPro" id="IPR043426">
    <property type="entry name" value="MltB-like"/>
</dbReference>
<dbReference type="InterPro" id="IPR002477">
    <property type="entry name" value="Peptidoglycan-bd-like"/>
</dbReference>
<dbReference type="GO" id="GO:0008933">
    <property type="term" value="F:peptidoglycan lytic transglycosylase activity"/>
    <property type="evidence" value="ECO:0007669"/>
    <property type="project" value="TreeGrafter"/>
</dbReference>
<sequence>MFHRAILIALLVMLAAPLAQAQDQSFAAFVNALWLDARAKGITRATFDTAMRGLTPDQRVIKATQRQPEYGKPVGDYINALASPRRIQTGLAKAKDQARPLEAVEKKYGVERWILVALWGMETDYGAAKDKWDVFRSLATLAYVKYRHPYFRNELIVAMGIMQTNNYPREQMVSSWAGAMGQSQFMPSNVVTYAVTFSGQGRPDLWSNVPDVLASTANYLHKAKWRPGLPWGFEVSLPNGFDTMKSRASFAEWTRLGVRRADGKPFPRDAADIGEAVLFFPSGIKGPAFIVTGNFLVLKDYNNSDAYAIAVGHLADRLHGGLPFRAAWPKDDRPLSRDLRIALQKRLATLGYKVAEFEGHIDFDIRDYIRAEQKKNGMVPDGNPTIALLEKIGVPVR</sequence>
<dbReference type="PANTHER" id="PTHR30163:SF8">
    <property type="entry name" value="LYTIC MUREIN TRANSGLYCOSYLASE"/>
    <property type="match status" value="1"/>
</dbReference>
<dbReference type="OrthoDB" id="9808544at2"/>
<feature type="domain" description="Peptidoglycan binding-like" evidence="2">
    <location>
        <begin position="337"/>
        <end position="391"/>
    </location>
</feature>
<keyword evidence="5" id="KW-1185">Reference proteome</keyword>
<dbReference type="RefSeq" id="WP_115517924.1">
    <property type="nucleotide sequence ID" value="NZ_QRGO01000002.1"/>
</dbReference>
<evidence type="ECO:0000259" key="2">
    <source>
        <dbReference type="Pfam" id="PF01471"/>
    </source>
</evidence>
<proteinExistence type="predicted"/>
<dbReference type="InterPro" id="IPR023346">
    <property type="entry name" value="Lysozyme-like_dom_sf"/>
</dbReference>
<name>A0A371B2M3_9BRAD</name>
<dbReference type="PANTHER" id="PTHR30163">
    <property type="entry name" value="MEMBRANE-BOUND LYTIC MUREIN TRANSGLYCOSYLASE B"/>
    <property type="match status" value="1"/>
</dbReference>
<dbReference type="InterPro" id="IPR031304">
    <property type="entry name" value="SLT_2"/>
</dbReference>
<dbReference type="Pfam" id="PF01471">
    <property type="entry name" value="PG_binding_1"/>
    <property type="match status" value="1"/>
</dbReference>
<dbReference type="Pfam" id="PF13406">
    <property type="entry name" value="SLT_2"/>
    <property type="match status" value="1"/>
</dbReference>
<accession>A0A371B2M3</accession>
<organism evidence="4 5">
    <name type="scientific">Undibacter mobilis</name>
    <dbReference type="NCBI Taxonomy" id="2292256"/>
    <lineage>
        <taxon>Bacteria</taxon>
        <taxon>Pseudomonadati</taxon>
        <taxon>Pseudomonadota</taxon>
        <taxon>Alphaproteobacteria</taxon>
        <taxon>Hyphomicrobiales</taxon>
        <taxon>Nitrobacteraceae</taxon>
        <taxon>Undibacter</taxon>
    </lineage>
</organism>
<dbReference type="InterPro" id="IPR011970">
    <property type="entry name" value="MltB_2"/>
</dbReference>
<gene>
    <name evidence="4" type="ORF">DXH78_14285</name>
</gene>
<dbReference type="Gene3D" id="1.10.530.10">
    <property type="match status" value="1"/>
</dbReference>
<evidence type="ECO:0000313" key="4">
    <source>
        <dbReference type="EMBL" id="RDV01800.1"/>
    </source>
</evidence>